<dbReference type="Proteomes" id="UP000010305">
    <property type="component" value="Unassembled WGS sequence"/>
</dbReference>
<dbReference type="EMBL" id="JH611157">
    <property type="protein sequence ID" value="EJP71491.1"/>
    <property type="molecule type" value="Genomic_DNA"/>
</dbReference>
<evidence type="ECO:0000313" key="2">
    <source>
        <dbReference type="Proteomes" id="UP000010305"/>
    </source>
</evidence>
<proteinExistence type="predicted"/>
<sequence>MLLISCCNFNVIDYSETGLNSYDLNFDSDIPIKLQSHLIFSLGVNKNIKEKKSNIIEVSDFVLKTYDVYSGDALRALETEVKSSLMLSISKGAKKINKKLMVMKRYNANELNILAEKEMLDFIRDEIYNEFVNQILTEVNLIEV</sequence>
<dbReference type="HOGENOM" id="CLU_1795148_0_0_6"/>
<gene>
    <name evidence="1" type="ORF">NT01SARS_1301</name>
</gene>
<name>J5KCA1_9GAMM</name>
<evidence type="ECO:0000313" key="1">
    <source>
        <dbReference type="EMBL" id="EJP71491.1"/>
    </source>
</evidence>
<dbReference type="STRING" id="1123866.NT01SARS_1301"/>
<protein>
    <submittedName>
        <fullName evidence="1">Nucleoside-diphosphate-sugar epimerase</fullName>
    </submittedName>
</protein>
<organism evidence="1 2">
    <name type="scientific">SAR86 cluster bacterium SAR86A</name>
    <dbReference type="NCBI Taxonomy" id="1123866"/>
    <lineage>
        <taxon>Bacteria</taxon>
        <taxon>Pseudomonadati</taxon>
        <taxon>Pseudomonadota</taxon>
        <taxon>Gammaproteobacteria</taxon>
        <taxon>SAR86 cluster</taxon>
    </lineage>
</organism>
<reference evidence="1 2" key="1">
    <citation type="journal article" date="2012" name="ISME J.">
        <title>Genomic insights to SAR86, an abundant and uncultivated marine bacterial lineage.</title>
        <authorList>
            <person name="Dupont C.L."/>
            <person name="Rusch D.B."/>
            <person name="Yooseph S."/>
            <person name="Lombardo M.J."/>
            <person name="Richter R.A."/>
            <person name="Valas R."/>
            <person name="Novotny M."/>
            <person name="Yee-Greenbaum J."/>
            <person name="Selengut J.D."/>
            <person name="Haft D.H."/>
            <person name="Halpern A.L."/>
            <person name="Lasken R.S."/>
            <person name="Nealson K."/>
            <person name="Friedman R."/>
            <person name="Venter J.C."/>
        </authorList>
    </citation>
    <scope>NUCLEOTIDE SEQUENCE [LARGE SCALE GENOMIC DNA]</scope>
</reference>
<accession>J5KCA1</accession>
<dbReference type="AlphaFoldDB" id="J5KCA1"/>